<dbReference type="RefSeq" id="YP_007374890.1">
    <property type="nucleotide sequence ID" value="NC_020148.1"/>
</dbReference>
<dbReference type="AlphaFoldDB" id="L8B985"/>
<geneLocation type="mitochondrion" evidence="1"/>
<keyword evidence="1" id="KW-0496">Mitochondrion</keyword>
<protein>
    <recommendedName>
        <fullName evidence="2">GIY-YIG domain-containing protein</fullName>
    </recommendedName>
</protein>
<sequence>MKKNNFAGYALVERIKRKGSKIFQLFPISNRLKFPIFFDVLIAKISSLKSKYNNFDFGPLRVYQNVELNIKEIKKELNNKGGIYLWWCKDTGLFYIGSAKSFFAFAPACAGAGQGGKNGRLHEYFQNNRLINRINSKISSDVAKDMLMYPKSNWNLVILEMIDLNETLGEDKINVNLLREKEQFWMLLLPTYNRSLVVGSNEGLPMSEDKRESLSTLIYIYEISDEGKLIPNSEQKVFGIKELSRIGIKSQFSGLITAVNLWDIQAHLKSGLPLKNKFLLFKIPLSLEEQISWKLVMKTKGSGVWVYDFNSIAGNADAANLIEYFDSVKACREKYNIPLTTFKRLRKHRLNYKGYLFSDFQL</sequence>
<accession>L8B985</accession>
<proteinExistence type="predicted"/>
<name>L8B985_PHLRA</name>
<dbReference type="InterPro" id="IPR035901">
    <property type="entry name" value="GIY-YIG_endonuc_sf"/>
</dbReference>
<evidence type="ECO:0008006" key="2">
    <source>
        <dbReference type="Google" id="ProtNLM"/>
    </source>
</evidence>
<gene>
    <name evidence="1" type="ORF">PRA_mt0061</name>
</gene>
<dbReference type="GeneID" id="14469522"/>
<evidence type="ECO:0000313" key="1">
    <source>
        <dbReference type="EMBL" id="CCE89183.1"/>
    </source>
</evidence>
<dbReference type="Gene3D" id="3.40.1440.10">
    <property type="entry name" value="GIY-YIG endonuclease"/>
    <property type="match status" value="1"/>
</dbReference>
<dbReference type="SUPFAM" id="SSF82771">
    <property type="entry name" value="GIY-YIG endonuclease"/>
    <property type="match status" value="1"/>
</dbReference>
<organism evidence="1">
    <name type="scientific">Phlebia radiata</name>
    <name type="common">White-rot fungus</name>
    <dbReference type="NCBI Taxonomy" id="5308"/>
    <lineage>
        <taxon>Eukaryota</taxon>
        <taxon>Fungi</taxon>
        <taxon>Dikarya</taxon>
        <taxon>Basidiomycota</taxon>
        <taxon>Agaricomycotina</taxon>
        <taxon>Agaricomycetes</taxon>
        <taxon>Polyporales</taxon>
        <taxon>Meruliaceae</taxon>
        <taxon>Phlebia</taxon>
    </lineage>
</organism>
<dbReference type="EMBL" id="HE613568">
    <property type="protein sequence ID" value="CCE89183.1"/>
    <property type="molecule type" value="Genomic_DNA"/>
</dbReference>
<reference evidence="1" key="1">
    <citation type="journal article" date="2014" name="PLoS ONE">
        <title>Mitochondrial Genome of Phlebia radiata Is the Second Largest (156 kbp) among Fungi and Features Signs of Genome Flexibility and Recent Recombination Events.</title>
        <authorList>
            <person name="Salavirta H."/>
            <person name="Oksanen I."/>
            <person name="Kuuskeri J."/>
            <person name="Makela M."/>
            <person name="Laine P."/>
            <person name="Paulin L."/>
            <person name="Lundell T."/>
        </authorList>
    </citation>
    <scope>NUCLEOTIDE SEQUENCE</scope>
    <source>
        <strain evidence="1">79</strain>
    </source>
</reference>